<dbReference type="PANTHER" id="PTHR43461:SF1">
    <property type="entry name" value="TRANSMEMBRANE PROTEIN 256"/>
    <property type="match status" value="1"/>
</dbReference>
<dbReference type="RefSeq" id="WP_091147777.1">
    <property type="nucleotide sequence ID" value="NZ_FNAI01000003.1"/>
</dbReference>
<keyword evidence="4 6" id="KW-1133">Transmembrane helix</keyword>
<comment type="subcellular location">
    <subcellularLocation>
        <location evidence="1">Membrane</location>
        <topology evidence="1">Multi-pass membrane protein</topology>
    </subcellularLocation>
</comment>
<dbReference type="EMBL" id="FNAI01000003">
    <property type="protein sequence ID" value="SDD93843.1"/>
    <property type="molecule type" value="Genomic_DNA"/>
</dbReference>
<dbReference type="Proteomes" id="UP000199072">
    <property type="component" value="Unassembled WGS sequence"/>
</dbReference>
<organism evidence="7 8">
    <name type="scientific">Mucilaginibacter pineti</name>
    <dbReference type="NCBI Taxonomy" id="1391627"/>
    <lineage>
        <taxon>Bacteria</taxon>
        <taxon>Pseudomonadati</taxon>
        <taxon>Bacteroidota</taxon>
        <taxon>Sphingobacteriia</taxon>
        <taxon>Sphingobacteriales</taxon>
        <taxon>Sphingobacteriaceae</taxon>
        <taxon>Mucilaginibacter</taxon>
    </lineage>
</organism>
<evidence type="ECO:0000256" key="2">
    <source>
        <dbReference type="ARBA" id="ARBA00009694"/>
    </source>
</evidence>
<sequence length="134" mass="14730">MNKQIIITASVLGMLAVITGAFGAHGLKAVLPAAQIEVWHTAVQYNFYHVFALLFLATLGPVKSGLIKASYYLFTFGIVFFSGSLYLLSCRSIIGWDWLIYMGPITPIGGLLFILGWLMLAIAAFRDKGLLDKR</sequence>
<reference evidence="7 8" key="1">
    <citation type="submission" date="2016-10" db="EMBL/GenBank/DDBJ databases">
        <authorList>
            <person name="de Groot N.N."/>
        </authorList>
    </citation>
    <scope>NUCLEOTIDE SEQUENCE [LARGE SCALE GENOMIC DNA]</scope>
    <source>
        <strain evidence="7 8">47C3B</strain>
    </source>
</reference>
<keyword evidence="5 6" id="KW-0472">Membrane</keyword>
<keyword evidence="8" id="KW-1185">Reference proteome</keyword>
<dbReference type="STRING" id="1391627.SAMN05216464_10396"/>
<evidence type="ECO:0000256" key="3">
    <source>
        <dbReference type="ARBA" id="ARBA00022692"/>
    </source>
</evidence>
<dbReference type="GO" id="GO:0005886">
    <property type="term" value="C:plasma membrane"/>
    <property type="evidence" value="ECO:0007669"/>
    <property type="project" value="TreeGrafter"/>
</dbReference>
<evidence type="ECO:0000256" key="1">
    <source>
        <dbReference type="ARBA" id="ARBA00004141"/>
    </source>
</evidence>
<protein>
    <submittedName>
        <fullName evidence="7">Uncharacterized membrane protein YgdD, TMEM256/DUF423 family</fullName>
    </submittedName>
</protein>
<evidence type="ECO:0000313" key="7">
    <source>
        <dbReference type="EMBL" id="SDD93843.1"/>
    </source>
</evidence>
<accession>A0A1G6YUW1</accession>
<gene>
    <name evidence="7" type="ORF">SAMN05216464_10396</name>
</gene>
<feature type="transmembrane region" description="Helical" evidence="6">
    <location>
        <begin position="71"/>
        <end position="94"/>
    </location>
</feature>
<evidence type="ECO:0000256" key="4">
    <source>
        <dbReference type="ARBA" id="ARBA00022989"/>
    </source>
</evidence>
<dbReference type="AlphaFoldDB" id="A0A1G6YUW1"/>
<dbReference type="PANTHER" id="PTHR43461">
    <property type="entry name" value="TRANSMEMBRANE PROTEIN 256"/>
    <property type="match status" value="1"/>
</dbReference>
<name>A0A1G6YUW1_9SPHI</name>
<evidence type="ECO:0000313" key="8">
    <source>
        <dbReference type="Proteomes" id="UP000199072"/>
    </source>
</evidence>
<feature type="transmembrane region" description="Helical" evidence="6">
    <location>
        <begin position="39"/>
        <end position="59"/>
    </location>
</feature>
<dbReference type="Pfam" id="PF04241">
    <property type="entry name" value="DUF423"/>
    <property type="match status" value="1"/>
</dbReference>
<proteinExistence type="inferred from homology"/>
<evidence type="ECO:0000256" key="5">
    <source>
        <dbReference type="ARBA" id="ARBA00023136"/>
    </source>
</evidence>
<comment type="similarity">
    <text evidence="2">Belongs to the UPF0382 family.</text>
</comment>
<keyword evidence="3 6" id="KW-0812">Transmembrane</keyword>
<evidence type="ECO:0000256" key="6">
    <source>
        <dbReference type="SAM" id="Phobius"/>
    </source>
</evidence>
<dbReference type="InterPro" id="IPR006696">
    <property type="entry name" value="DUF423"/>
</dbReference>
<feature type="transmembrane region" description="Helical" evidence="6">
    <location>
        <begin position="100"/>
        <end position="125"/>
    </location>
</feature>
<dbReference type="OrthoDB" id="9802121at2"/>